<reference evidence="14 15" key="1">
    <citation type="submission" date="2020-10" db="EMBL/GenBank/DDBJ databases">
        <title>Trueperella pecoris sp. nov. isolated from bovine and porcine specimens.</title>
        <authorList>
            <person name="Schoenecker L."/>
            <person name="Schnydrig P."/>
            <person name="Brodard I."/>
            <person name="Thomann A."/>
            <person name="Hemphill A."/>
            <person name="Rodriguez-Campos S."/>
            <person name="Perreten V."/>
            <person name="Jores J."/>
            <person name="Kittl S."/>
        </authorList>
    </citation>
    <scope>NUCLEOTIDE SEQUENCE [LARGE SCALE GENOMIC DNA]</scope>
    <source>
        <strain evidence="14 15">15A0121</strain>
    </source>
</reference>
<dbReference type="Proteomes" id="UP000595053">
    <property type="component" value="Chromosome"/>
</dbReference>
<evidence type="ECO:0000313" key="14">
    <source>
        <dbReference type="EMBL" id="QOR45089.1"/>
    </source>
</evidence>
<accession>A0A7M1QSV7</accession>
<keyword evidence="12 13" id="KW-0472">Membrane</keyword>
<feature type="transmembrane region" description="Helical" evidence="13">
    <location>
        <begin position="35"/>
        <end position="52"/>
    </location>
</feature>
<keyword evidence="15" id="KW-1185">Reference proteome</keyword>
<feature type="binding site" description="M2 metal binding site" evidence="13">
    <location>
        <position position="145"/>
    </location>
    <ligand>
        <name>Fe(2+)</name>
        <dbReference type="ChEBI" id="CHEBI:29033"/>
    </ligand>
</feature>
<evidence type="ECO:0000256" key="2">
    <source>
        <dbReference type="ARBA" id="ARBA00009703"/>
    </source>
</evidence>
<keyword evidence="7 13" id="KW-0862">Zinc</keyword>
<dbReference type="InterPro" id="IPR023498">
    <property type="entry name" value="Zn_transptr_ZupT"/>
</dbReference>
<feature type="transmembrane region" description="Helical" evidence="13">
    <location>
        <begin position="6"/>
        <end position="28"/>
    </location>
</feature>
<gene>
    <name evidence="13 14" type="primary">zupT</name>
    <name evidence="14" type="ORF">INS88_07310</name>
</gene>
<keyword evidence="10" id="KW-0408">Iron</keyword>
<comment type="similarity">
    <text evidence="2 13">Belongs to the ZIP transporter (TC 2.A.5) family. ZupT subfamily.</text>
</comment>
<feature type="binding site" description="M2 metal binding site" evidence="13">
    <location>
        <position position="203"/>
    </location>
    <ligand>
        <name>Fe(2+)</name>
        <dbReference type="ChEBI" id="CHEBI:29033"/>
    </ligand>
</feature>
<protein>
    <recommendedName>
        <fullName evidence="13">Zinc transporter ZupT</fullName>
    </recommendedName>
</protein>
<keyword evidence="8 13" id="KW-0864">Zinc transport</keyword>
<feature type="binding site" description="M2 metal binding site" evidence="13">
    <location>
        <position position="142"/>
    </location>
    <ligand>
        <name>Fe(2+)</name>
        <dbReference type="ChEBI" id="CHEBI:29033"/>
    </ligand>
</feature>
<dbReference type="InterPro" id="IPR003689">
    <property type="entry name" value="ZIP"/>
</dbReference>
<dbReference type="HAMAP" id="MF_00548">
    <property type="entry name" value="ZupT"/>
    <property type="match status" value="1"/>
</dbReference>
<feature type="binding site" description="M1 metal binding site" evidence="13">
    <location>
        <position position="174"/>
    </location>
    <ligand>
        <name>Zn(2+)</name>
        <dbReference type="ChEBI" id="CHEBI:29105"/>
    </ligand>
</feature>
<evidence type="ECO:0000256" key="12">
    <source>
        <dbReference type="ARBA" id="ARBA00023136"/>
    </source>
</evidence>
<evidence type="ECO:0000256" key="1">
    <source>
        <dbReference type="ARBA" id="ARBA00004651"/>
    </source>
</evidence>
<evidence type="ECO:0000256" key="9">
    <source>
        <dbReference type="ARBA" id="ARBA00022989"/>
    </source>
</evidence>
<keyword evidence="5 13" id="KW-0812">Transmembrane</keyword>
<comment type="function">
    <text evidence="13">Mediates zinc uptake. May also transport other divalent cations.</text>
</comment>
<evidence type="ECO:0000256" key="10">
    <source>
        <dbReference type="ARBA" id="ARBA00023004"/>
    </source>
</evidence>
<evidence type="ECO:0000256" key="8">
    <source>
        <dbReference type="ARBA" id="ARBA00022906"/>
    </source>
</evidence>
<dbReference type="Pfam" id="PF02535">
    <property type="entry name" value="Zip"/>
    <property type="match status" value="1"/>
</dbReference>
<evidence type="ECO:0000256" key="13">
    <source>
        <dbReference type="HAMAP-Rule" id="MF_00548"/>
    </source>
</evidence>
<dbReference type="GO" id="GO:0005886">
    <property type="term" value="C:plasma membrane"/>
    <property type="evidence" value="ECO:0007669"/>
    <property type="project" value="UniProtKB-SubCell"/>
</dbReference>
<sequence length="273" mass="28674">MPNEIFALALTVLAGLATGIGAAIAFLIRKPTPRLLSLALGFSAGVMLYVSFTEMMPTATEILGGNTSAQWLAVGGFFAGIGVIAVIDWLVPEVSNPHEFHTSTDFLSSPGEPTLVIKKEGETQAKLMRMGVMTALALAIHNFPEGFATFVSGLYDIETAIPIAIAIAIHNIPEGIAVSVPIYFATGSRKKAFGLSFASGLSEPVGAVLGYLILREVMNDTIFGVTLAAVAGVMVYISLDELLPSAEKFGKHHHAIFGLIAGMAVMALSLLLL</sequence>
<comment type="catalytic activity">
    <reaction evidence="13">
        <text>Zn(2+)(in) = Zn(2+)(out)</text>
        <dbReference type="Rhea" id="RHEA:29351"/>
        <dbReference type="ChEBI" id="CHEBI:29105"/>
    </reaction>
</comment>
<evidence type="ECO:0000256" key="6">
    <source>
        <dbReference type="ARBA" id="ARBA00022723"/>
    </source>
</evidence>
<feature type="transmembrane region" description="Helical" evidence="13">
    <location>
        <begin position="192"/>
        <end position="214"/>
    </location>
</feature>
<dbReference type="PANTHER" id="PTHR11040">
    <property type="entry name" value="ZINC/IRON TRANSPORTER"/>
    <property type="match status" value="1"/>
</dbReference>
<comment type="subcellular location">
    <subcellularLocation>
        <location evidence="1 13">Cell membrane</location>
        <topology evidence="1 13">Multi-pass membrane protein</topology>
    </subcellularLocation>
</comment>
<keyword evidence="6" id="KW-0479">Metal-binding</keyword>
<evidence type="ECO:0000256" key="11">
    <source>
        <dbReference type="ARBA" id="ARBA00023065"/>
    </source>
</evidence>
<feature type="transmembrane region" description="Helical" evidence="13">
    <location>
        <begin position="72"/>
        <end position="91"/>
    </location>
</feature>
<organism evidence="14 15">
    <name type="scientific">Trueperella pecoris</name>
    <dbReference type="NCBI Taxonomy" id="2733571"/>
    <lineage>
        <taxon>Bacteria</taxon>
        <taxon>Bacillati</taxon>
        <taxon>Actinomycetota</taxon>
        <taxon>Actinomycetes</taxon>
        <taxon>Actinomycetales</taxon>
        <taxon>Actinomycetaceae</taxon>
        <taxon>Trueperella</taxon>
    </lineage>
</organism>
<dbReference type="AlphaFoldDB" id="A0A7M1QSV7"/>
<keyword evidence="9 13" id="KW-1133">Transmembrane helix</keyword>
<dbReference type="NCBIfam" id="NF003243">
    <property type="entry name" value="PRK04201.1"/>
    <property type="match status" value="1"/>
</dbReference>
<dbReference type="RefSeq" id="WP_197550836.1">
    <property type="nucleotide sequence ID" value="NZ_CP063213.1"/>
</dbReference>
<feature type="transmembrane region" description="Helical" evidence="13">
    <location>
        <begin position="220"/>
        <end position="243"/>
    </location>
</feature>
<feature type="binding site" description="M2 metal binding site" evidence="13">
    <location>
        <position position="174"/>
    </location>
    <ligand>
        <name>Fe(2+)</name>
        <dbReference type="ChEBI" id="CHEBI:29033"/>
    </ligand>
</feature>
<feature type="binding site" description="M1 metal binding site" evidence="13">
    <location>
        <position position="170"/>
    </location>
    <ligand>
        <name>Zn(2+)</name>
        <dbReference type="ChEBI" id="CHEBI:29105"/>
    </ligand>
</feature>
<evidence type="ECO:0000256" key="3">
    <source>
        <dbReference type="ARBA" id="ARBA00022448"/>
    </source>
</evidence>
<keyword evidence="11 13" id="KW-0406">Ion transport</keyword>
<name>A0A7M1QSV7_9ACTO</name>
<evidence type="ECO:0000256" key="5">
    <source>
        <dbReference type="ARBA" id="ARBA00022692"/>
    </source>
</evidence>
<keyword evidence="4 13" id="KW-1003">Cell membrane</keyword>
<dbReference type="GO" id="GO:0005385">
    <property type="term" value="F:zinc ion transmembrane transporter activity"/>
    <property type="evidence" value="ECO:0007669"/>
    <property type="project" value="UniProtKB-UniRule"/>
</dbReference>
<feature type="transmembrane region" description="Helical" evidence="13">
    <location>
        <begin position="255"/>
        <end position="272"/>
    </location>
</feature>
<evidence type="ECO:0000256" key="4">
    <source>
        <dbReference type="ARBA" id="ARBA00022475"/>
    </source>
</evidence>
<dbReference type="PANTHER" id="PTHR11040:SF205">
    <property type="entry name" value="ZINC TRANSPORTER ZUPT"/>
    <property type="match status" value="1"/>
</dbReference>
<dbReference type="EMBL" id="CP063213">
    <property type="protein sequence ID" value="QOR45089.1"/>
    <property type="molecule type" value="Genomic_DNA"/>
</dbReference>
<keyword evidence="3 13" id="KW-0813">Transport</keyword>
<feature type="transmembrane region" description="Helical" evidence="13">
    <location>
        <begin position="163"/>
        <end position="185"/>
    </location>
</feature>
<evidence type="ECO:0000313" key="15">
    <source>
        <dbReference type="Proteomes" id="UP000595053"/>
    </source>
</evidence>
<dbReference type="GO" id="GO:0046872">
    <property type="term" value="F:metal ion binding"/>
    <property type="evidence" value="ECO:0007669"/>
    <property type="project" value="UniProtKB-KW"/>
</dbReference>
<feature type="binding site" description="M2 metal binding site" evidence="13">
    <location>
        <position position="171"/>
    </location>
    <ligand>
        <name>Fe(2+)</name>
        <dbReference type="ChEBI" id="CHEBI:29033"/>
    </ligand>
</feature>
<evidence type="ECO:0000256" key="7">
    <source>
        <dbReference type="ARBA" id="ARBA00022833"/>
    </source>
</evidence>
<proteinExistence type="inferred from homology"/>
<feature type="binding site" description="M1 metal binding site" evidence="13">
    <location>
        <position position="145"/>
    </location>
    <ligand>
        <name>Zn(2+)</name>
        <dbReference type="ChEBI" id="CHEBI:29105"/>
    </ligand>
</feature>